<dbReference type="InterPro" id="IPR036388">
    <property type="entry name" value="WH-like_DNA-bd_sf"/>
</dbReference>
<dbReference type="PRINTS" id="PR00039">
    <property type="entry name" value="HTHLYSR"/>
</dbReference>
<dbReference type="Pfam" id="PF03466">
    <property type="entry name" value="LysR_substrate"/>
    <property type="match status" value="1"/>
</dbReference>
<keyword evidence="4" id="KW-0804">Transcription</keyword>
<evidence type="ECO:0000256" key="3">
    <source>
        <dbReference type="ARBA" id="ARBA00023125"/>
    </source>
</evidence>
<dbReference type="PANTHER" id="PTHR30537">
    <property type="entry name" value="HTH-TYPE TRANSCRIPTIONAL REGULATOR"/>
    <property type="match status" value="1"/>
</dbReference>
<reference evidence="7 8" key="1">
    <citation type="submission" date="2020-04" db="EMBL/GenBank/DDBJ databases">
        <authorList>
            <person name="De Canck E."/>
        </authorList>
    </citation>
    <scope>NUCLEOTIDE SEQUENCE [LARGE SCALE GENOMIC DNA]</scope>
    <source>
        <strain evidence="7 8">LMG 28138</strain>
    </source>
</reference>
<evidence type="ECO:0000313" key="7">
    <source>
        <dbReference type="EMBL" id="CAB3792961.1"/>
    </source>
</evidence>
<dbReference type="RefSeq" id="WP_175105971.1">
    <property type="nucleotide sequence ID" value="NZ_CADIKM010000016.1"/>
</dbReference>
<dbReference type="GO" id="GO:0006351">
    <property type="term" value="P:DNA-templated transcription"/>
    <property type="evidence" value="ECO:0007669"/>
    <property type="project" value="TreeGrafter"/>
</dbReference>
<dbReference type="EMBL" id="CADIKM010000016">
    <property type="protein sequence ID" value="CAB3792961.1"/>
    <property type="molecule type" value="Genomic_DNA"/>
</dbReference>
<keyword evidence="5" id="KW-0732">Signal</keyword>
<feature type="chain" id="PRO_5028835122" evidence="5">
    <location>
        <begin position="23"/>
        <end position="300"/>
    </location>
</feature>
<dbReference type="PROSITE" id="PS50931">
    <property type="entry name" value="HTH_LYSR"/>
    <property type="match status" value="1"/>
</dbReference>
<dbReference type="FunFam" id="1.10.10.10:FF:000001">
    <property type="entry name" value="LysR family transcriptional regulator"/>
    <property type="match status" value="1"/>
</dbReference>
<evidence type="ECO:0000256" key="4">
    <source>
        <dbReference type="ARBA" id="ARBA00023163"/>
    </source>
</evidence>
<dbReference type="Gene3D" id="1.10.10.10">
    <property type="entry name" value="Winged helix-like DNA-binding domain superfamily/Winged helix DNA-binding domain"/>
    <property type="match status" value="1"/>
</dbReference>
<sequence length="300" mass="33422">MDQTRVLSIFLSVARTSSFTQAALAVGLTPPAVSRAIAQLEHHLGVRLLNRSTRKVSLTDEGSRLYELADAGLRLLDEAMDQTQYSKQEVAGLIRIAASHSFGNRQLIPLIRQFQKLYPDIHFDLLFEDQFTDLVTAKIDVGFRSGNEPGANLIARSLGPIGLSICASPDYLREHGTPTSLAELLTHRCTGFRHPNTGRVVPWELQIDGEFIYQDVPAVVSLNQVEAEVRAVRAGLGIGQLPDYMIAEDLAAGGLVRILPAFATSRLGIYMYYPQRKQLPTRVRHFIDFVMERVRDGRLR</sequence>
<evidence type="ECO:0000313" key="8">
    <source>
        <dbReference type="Proteomes" id="UP000494115"/>
    </source>
</evidence>
<keyword evidence="3" id="KW-0238">DNA-binding</keyword>
<dbReference type="SUPFAM" id="SSF46785">
    <property type="entry name" value="Winged helix' DNA-binding domain"/>
    <property type="match status" value="1"/>
</dbReference>
<protein>
    <submittedName>
        <fullName evidence="7">HTH-type transcriptional regulator PgrR</fullName>
    </submittedName>
</protein>
<accession>A0A6S7BA31</accession>
<feature type="signal peptide" evidence="5">
    <location>
        <begin position="1"/>
        <end position="22"/>
    </location>
</feature>
<evidence type="ECO:0000259" key="6">
    <source>
        <dbReference type="PROSITE" id="PS50931"/>
    </source>
</evidence>
<dbReference type="InterPro" id="IPR005119">
    <property type="entry name" value="LysR_subst-bd"/>
</dbReference>
<dbReference type="PANTHER" id="PTHR30537:SF5">
    <property type="entry name" value="HTH-TYPE TRANSCRIPTIONAL ACTIVATOR TTDR-RELATED"/>
    <property type="match status" value="1"/>
</dbReference>
<dbReference type="Gene3D" id="3.40.190.290">
    <property type="match status" value="1"/>
</dbReference>
<keyword evidence="8" id="KW-1185">Reference proteome</keyword>
<dbReference type="SUPFAM" id="SSF53850">
    <property type="entry name" value="Periplasmic binding protein-like II"/>
    <property type="match status" value="1"/>
</dbReference>
<dbReference type="AlphaFoldDB" id="A0A6S7BA31"/>
<comment type="similarity">
    <text evidence="1">Belongs to the LysR transcriptional regulatory family.</text>
</comment>
<feature type="domain" description="HTH lysR-type" evidence="6">
    <location>
        <begin position="1"/>
        <end position="59"/>
    </location>
</feature>
<dbReference type="InterPro" id="IPR036390">
    <property type="entry name" value="WH_DNA-bd_sf"/>
</dbReference>
<organism evidence="7 8">
    <name type="scientific">Pararobbsia alpina</name>
    <dbReference type="NCBI Taxonomy" id="621374"/>
    <lineage>
        <taxon>Bacteria</taxon>
        <taxon>Pseudomonadati</taxon>
        <taxon>Pseudomonadota</taxon>
        <taxon>Betaproteobacteria</taxon>
        <taxon>Burkholderiales</taxon>
        <taxon>Burkholderiaceae</taxon>
        <taxon>Pararobbsia</taxon>
    </lineage>
</organism>
<evidence type="ECO:0000256" key="5">
    <source>
        <dbReference type="SAM" id="SignalP"/>
    </source>
</evidence>
<proteinExistence type="inferred from homology"/>
<keyword evidence="2" id="KW-0805">Transcription regulation</keyword>
<dbReference type="GO" id="GO:0003700">
    <property type="term" value="F:DNA-binding transcription factor activity"/>
    <property type="evidence" value="ECO:0007669"/>
    <property type="project" value="InterPro"/>
</dbReference>
<dbReference type="Pfam" id="PF00126">
    <property type="entry name" value="HTH_1"/>
    <property type="match status" value="1"/>
</dbReference>
<gene>
    <name evidence="7" type="primary">pgrR_5</name>
    <name evidence="7" type="ORF">LMG28138_03458</name>
</gene>
<evidence type="ECO:0000256" key="1">
    <source>
        <dbReference type="ARBA" id="ARBA00009437"/>
    </source>
</evidence>
<dbReference type="InterPro" id="IPR000847">
    <property type="entry name" value="LysR_HTH_N"/>
</dbReference>
<evidence type="ECO:0000256" key="2">
    <source>
        <dbReference type="ARBA" id="ARBA00023015"/>
    </source>
</evidence>
<dbReference type="GO" id="GO:0043565">
    <property type="term" value="F:sequence-specific DNA binding"/>
    <property type="evidence" value="ECO:0007669"/>
    <property type="project" value="TreeGrafter"/>
</dbReference>
<dbReference type="Proteomes" id="UP000494115">
    <property type="component" value="Unassembled WGS sequence"/>
</dbReference>
<name>A0A6S7BA31_9BURK</name>
<dbReference type="CDD" id="cd08422">
    <property type="entry name" value="PBP2_CrgA_like"/>
    <property type="match status" value="1"/>
</dbReference>
<dbReference type="InterPro" id="IPR058163">
    <property type="entry name" value="LysR-type_TF_proteobact-type"/>
</dbReference>